<gene>
    <name evidence="6" type="ORF">QOZ94_003474</name>
</gene>
<comment type="similarity">
    <text evidence="1 3">Belongs to the bacterial flagellin family.</text>
</comment>
<dbReference type="InterPro" id="IPR046358">
    <property type="entry name" value="Flagellin_C"/>
</dbReference>
<keyword evidence="6" id="KW-0282">Flagellum</keyword>
<keyword evidence="7" id="KW-1185">Reference proteome</keyword>
<feature type="domain" description="Flagellin C-terminal" evidence="5">
    <location>
        <begin position="275"/>
        <end position="359"/>
    </location>
</feature>
<protein>
    <recommendedName>
        <fullName evidence="3">Flagellin</fullName>
    </recommendedName>
</protein>
<name>A0ABU0LHP9_XANAG</name>
<reference evidence="6 7" key="1">
    <citation type="submission" date="2023-07" db="EMBL/GenBank/DDBJ databases">
        <title>Genomic Encyclopedia of Type Strains, Phase IV (KMG-IV): sequencing the most valuable type-strain genomes for metagenomic binning, comparative biology and taxonomic classification.</title>
        <authorList>
            <person name="Goeker M."/>
        </authorList>
    </citation>
    <scope>NUCLEOTIDE SEQUENCE [LARGE SCALE GENOMIC DNA]</scope>
    <source>
        <strain evidence="6 7">DSM 3770</strain>
    </source>
</reference>
<feature type="domain" description="Flagellin N-terminal" evidence="4">
    <location>
        <begin position="6"/>
        <end position="123"/>
    </location>
</feature>
<evidence type="ECO:0000256" key="1">
    <source>
        <dbReference type="ARBA" id="ARBA00005709"/>
    </source>
</evidence>
<keyword evidence="2 3" id="KW-0975">Bacterial flagellum</keyword>
<dbReference type="Pfam" id="PF00669">
    <property type="entry name" value="Flagellin_N"/>
    <property type="match status" value="1"/>
</dbReference>
<dbReference type="InterPro" id="IPR001029">
    <property type="entry name" value="Flagellin_N"/>
</dbReference>
<evidence type="ECO:0000259" key="4">
    <source>
        <dbReference type="Pfam" id="PF00669"/>
    </source>
</evidence>
<dbReference type="EMBL" id="JAUSVY010000009">
    <property type="protein sequence ID" value="MDQ0506660.1"/>
    <property type="molecule type" value="Genomic_DNA"/>
</dbReference>
<dbReference type="RefSeq" id="WP_237345329.1">
    <property type="nucleotide sequence ID" value="NZ_JABWGX010000009.1"/>
</dbReference>
<dbReference type="PANTHER" id="PTHR42792">
    <property type="entry name" value="FLAGELLIN"/>
    <property type="match status" value="1"/>
</dbReference>
<dbReference type="Pfam" id="PF00700">
    <property type="entry name" value="Flagellin_C"/>
    <property type="match status" value="1"/>
</dbReference>
<comment type="function">
    <text evidence="3">Flagellin is the subunit protein which polymerizes to form the filaments of bacterial flagella.</text>
</comment>
<dbReference type="Gene3D" id="1.20.1330.10">
    <property type="entry name" value="f41 fragment of flagellin, N-terminal domain"/>
    <property type="match status" value="1"/>
</dbReference>
<comment type="subcellular location">
    <subcellularLocation>
        <location evidence="3">Secreted</location>
    </subcellularLocation>
    <subcellularLocation>
        <location evidence="3">Bacterial flagellum</location>
    </subcellularLocation>
</comment>
<keyword evidence="6" id="KW-0969">Cilium</keyword>
<dbReference type="InterPro" id="IPR001492">
    <property type="entry name" value="Flagellin"/>
</dbReference>
<sequence>MTSMITNNSATVALQTLRSINDQLETTNNRVSTGKKINGASDGAGYWTISTTLTSDNSALSAVSDAMALDQNAVTTASSGVEQVLTYLDTIKSSLAASVSSTADRGANQDDIDAALTNIKTAATNSVSGSAGDNWLSVDSSSTTFTEERNLLSSFSRSGETVSVGTTSLDTGSFRLYDSNTAGNTASTTAASLATVATNASFTSGTNGAVTVTLSTTATDVKGFMDSQFTISYSKADGSTGTWTGSVAEIDLTDIDGSGTAATDSDVDLIQAFTKLVDATISQVTSGGSKLGSTSSRLESQQTFASSLIDLNKSSIGTLVDADMEEESTRLKALQTQQSLAIQSLSIANSSSQNVLQLFQ</sequence>
<organism evidence="6 7">
    <name type="scientific">Xanthobacter agilis</name>
    <dbReference type="NCBI Taxonomy" id="47492"/>
    <lineage>
        <taxon>Bacteria</taxon>
        <taxon>Pseudomonadati</taxon>
        <taxon>Pseudomonadota</taxon>
        <taxon>Alphaproteobacteria</taxon>
        <taxon>Hyphomicrobiales</taxon>
        <taxon>Xanthobacteraceae</taxon>
        <taxon>Xanthobacter</taxon>
    </lineage>
</organism>
<dbReference type="PANTHER" id="PTHR42792:SF2">
    <property type="entry name" value="FLAGELLIN"/>
    <property type="match status" value="1"/>
</dbReference>
<keyword evidence="6" id="KW-0966">Cell projection</keyword>
<evidence type="ECO:0000259" key="5">
    <source>
        <dbReference type="Pfam" id="PF00700"/>
    </source>
</evidence>
<dbReference type="Proteomes" id="UP001241747">
    <property type="component" value="Unassembled WGS sequence"/>
</dbReference>
<evidence type="ECO:0000256" key="2">
    <source>
        <dbReference type="ARBA" id="ARBA00023143"/>
    </source>
</evidence>
<comment type="caution">
    <text evidence="6">The sequence shown here is derived from an EMBL/GenBank/DDBJ whole genome shotgun (WGS) entry which is preliminary data.</text>
</comment>
<dbReference type="SUPFAM" id="SSF64518">
    <property type="entry name" value="Phase 1 flagellin"/>
    <property type="match status" value="1"/>
</dbReference>
<evidence type="ECO:0000313" key="7">
    <source>
        <dbReference type="Proteomes" id="UP001241747"/>
    </source>
</evidence>
<evidence type="ECO:0000313" key="6">
    <source>
        <dbReference type="EMBL" id="MDQ0506660.1"/>
    </source>
</evidence>
<evidence type="ECO:0000256" key="3">
    <source>
        <dbReference type="RuleBase" id="RU362073"/>
    </source>
</evidence>
<accession>A0ABU0LHP9</accession>
<proteinExistence type="inferred from homology"/>
<keyword evidence="3" id="KW-0964">Secreted</keyword>